<evidence type="ECO:0000313" key="2">
    <source>
        <dbReference type="Proteomes" id="UP000078532"/>
    </source>
</evidence>
<proteinExistence type="predicted"/>
<dbReference type="AlphaFoldDB" id="A0A1B7LIR1"/>
<name>A0A1B7LIR1_9FIRM</name>
<reference evidence="1 2" key="1">
    <citation type="submission" date="2016-04" db="EMBL/GenBank/DDBJ databases">
        <authorList>
            <person name="Evans L.H."/>
            <person name="Alamgir A."/>
            <person name="Owens N."/>
            <person name="Weber N.D."/>
            <person name="Virtaneva K."/>
            <person name="Barbian K."/>
            <person name="Babar A."/>
            <person name="Rosenke K."/>
        </authorList>
    </citation>
    <scope>NUCLEOTIDE SEQUENCE [LARGE SCALE GENOMIC DNA]</scope>
    <source>
        <strain evidence="1 2">LMa1</strain>
    </source>
</reference>
<gene>
    <name evidence="1" type="ORF">A6M21_03350</name>
</gene>
<sequence>MFHRHVGEKGIVLKDIPHPAAAVGQVDPGCAGKKKPAVQHDFPLLRLLQSGQTLQEGGFAGSGRPEHHQDLVLHGQLELQREQR</sequence>
<accession>A0A1B7LIR1</accession>
<protein>
    <submittedName>
        <fullName evidence="1">Uncharacterized protein</fullName>
    </submittedName>
</protein>
<evidence type="ECO:0000313" key="1">
    <source>
        <dbReference type="EMBL" id="OAT86468.1"/>
    </source>
</evidence>
<comment type="caution">
    <text evidence="1">The sequence shown here is derived from an EMBL/GenBank/DDBJ whole genome shotgun (WGS) entry which is preliminary data.</text>
</comment>
<organism evidence="1 2">
    <name type="scientific">Desulfotomaculum copahuensis</name>
    <dbReference type="NCBI Taxonomy" id="1838280"/>
    <lineage>
        <taxon>Bacteria</taxon>
        <taxon>Bacillati</taxon>
        <taxon>Bacillota</taxon>
        <taxon>Clostridia</taxon>
        <taxon>Eubacteriales</taxon>
        <taxon>Desulfotomaculaceae</taxon>
        <taxon>Desulfotomaculum</taxon>
    </lineage>
</organism>
<dbReference type="AntiFam" id="ANF00095">
    <property type="entry name" value="Shadow ORF (opposite ABC transporters)"/>
</dbReference>
<dbReference type="Proteomes" id="UP000078532">
    <property type="component" value="Unassembled WGS sequence"/>
</dbReference>
<keyword evidence="2" id="KW-1185">Reference proteome</keyword>
<dbReference type="EMBL" id="LYVF01000013">
    <property type="protein sequence ID" value="OAT86468.1"/>
    <property type="molecule type" value="Genomic_DNA"/>
</dbReference>